<dbReference type="GO" id="GO:0015074">
    <property type="term" value="P:DNA integration"/>
    <property type="evidence" value="ECO:0007669"/>
    <property type="project" value="InterPro"/>
</dbReference>
<reference evidence="4" key="1">
    <citation type="submission" date="2022-06" db="EMBL/GenBank/DDBJ databases">
        <title>Genome Sequence of Candolleomyces eurysporus.</title>
        <authorList>
            <person name="Buettner E."/>
        </authorList>
    </citation>
    <scope>NUCLEOTIDE SEQUENCE</scope>
    <source>
        <strain evidence="4">VTCC 930004</strain>
    </source>
</reference>
<proteinExistence type="predicted"/>
<evidence type="ECO:0000313" key="4">
    <source>
        <dbReference type="EMBL" id="KAJ2935863.1"/>
    </source>
</evidence>
<dbReference type="PANTHER" id="PTHR34605">
    <property type="entry name" value="PHAGE_INTEGRASE DOMAIN-CONTAINING PROTEIN"/>
    <property type="match status" value="1"/>
</dbReference>
<dbReference type="InterPro" id="IPR013762">
    <property type="entry name" value="Integrase-like_cat_sf"/>
</dbReference>
<evidence type="ECO:0000313" key="5">
    <source>
        <dbReference type="Proteomes" id="UP001140091"/>
    </source>
</evidence>
<evidence type="ECO:0000256" key="1">
    <source>
        <dbReference type="ARBA" id="ARBA00023125"/>
    </source>
</evidence>
<feature type="non-terminal residue" evidence="4">
    <location>
        <position position="290"/>
    </location>
</feature>
<dbReference type="InterPro" id="IPR052925">
    <property type="entry name" value="Phage_Integrase-like_Recomb"/>
</dbReference>
<sequence length="290" mass="31937">MSWVASLGGKVQPKTIKQYLGHVKSMHTDLDLPFQPCTSPIVQRLIRGIKRYHGERNVKRKMPITLPVLRSLLQHLHPATSPGHLNVYAAACVAFSGFLRCGEFTTKTGETFSASTHPTRRSVEFHPNIDKPTHARLNLPASKTDPFRKGVSIYLTAAPGASTCPVAALKKLFEEDPSDLDGPLFRNPDGSPLTRNFFIDTIRLTLQAAGYDSKEFSGHSFRRGAASSAAAAGCQDHEIQLLGHWVSDAYKVYIDIDQNCLHSLSNSLHWVLPHSLTYEPPALHSASHLA</sequence>
<evidence type="ECO:0000256" key="3">
    <source>
        <dbReference type="SAM" id="MobiDB-lite"/>
    </source>
</evidence>
<dbReference type="InterPro" id="IPR011010">
    <property type="entry name" value="DNA_brk_join_enz"/>
</dbReference>
<evidence type="ECO:0000256" key="2">
    <source>
        <dbReference type="ARBA" id="ARBA00023172"/>
    </source>
</evidence>
<dbReference type="InterPro" id="IPR010998">
    <property type="entry name" value="Integrase_recombinase_N"/>
</dbReference>
<dbReference type="EMBL" id="JANBPK010000287">
    <property type="protein sequence ID" value="KAJ2935863.1"/>
    <property type="molecule type" value="Genomic_DNA"/>
</dbReference>
<dbReference type="PANTHER" id="PTHR34605:SF3">
    <property type="entry name" value="P CELL-TYPE AGGLUTINATION PROTEIN MAP4-LIKE-RELATED"/>
    <property type="match status" value="1"/>
</dbReference>
<evidence type="ECO:0008006" key="6">
    <source>
        <dbReference type="Google" id="ProtNLM"/>
    </source>
</evidence>
<dbReference type="OrthoDB" id="2896586at2759"/>
<name>A0A9W8JL95_9AGAR</name>
<keyword evidence="1" id="KW-0238">DNA-binding</keyword>
<dbReference type="Gene3D" id="1.10.443.10">
    <property type="entry name" value="Intergrase catalytic core"/>
    <property type="match status" value="1"/>
</dbReference>
<dbReference type="GO" id="GO:0003677">
    <property type="term" value="F:DNA binding"/>
    <property type="evidence" value="ECO:0007669"/>
    <property type="project" value="UniProtKB-KW"/>
</dbReference>
<comment type="caution">
    <text evidence="4">The sequence shown here is derived from an EMBL/GenBank/DDBJ whole genome shotgun (WGS) entry which is preliminary data.</text>
</comment>
<dbReference type="SUPFAM" id="SSF56349">
    <property type="entry name" value="DNA breaking-rejoining enzymes"/>
    <property type="match status" value="1"/>
</dbReference>
<organism evidence="4 5">
    <name type="scientific">Candolleomyces eurysporus</name>
    <dbReference type="NCBI Taxonomy" id="2828524"/>
    <lineage>
        <taxon>Eukaryota</taxon>
        <taxon>Fungi</taxon>
        <taxon>Dikarya</taxon>
        <taxon>Basidiomycota</taxon>
        <taxon>Agaricomycotina</taxon>
        <taxon>Agaricomycetes</taxon>
        <taxon>Agaricomycetidae</taxon>
        <taxon>Agaricales</taxon>
        <taxon>Agaricineae</taxon>
        <taxon>Psathyrellaceae</taxon>
        <taxon>Candolleomyces</taxon>
    </lineage>
</organism>
<dbReference type="Proteomes" id="UP001140091">
    <property type="component" value="Unassembled WGS sequence"/>
</dbReference>
<protein>
    <recommendedName>
        <fullName evidence="6">Tyr recombinase domain-containing protein</fullName>
    </recommendedName>
</protein>
<dbReference type="Gene3D" id="1.10.150.130">
    <property type="match status" value="1"/>
</dbReference>
<keyword evidence="2" id="KW-0233">DNA recombination</keyword>
<gene>
    <name evidence="4" type="ORF">H1R20_g1230</name>
</gene>
<dbReference type="AlphaFoldDB" id="A0A9W8JL95"/>
<feature type="region of interest" description="Disordered" evidence="3">
    <location>
        <begin position="112"/>
        <end position="141"/>
    </location>
</feature>
<keyword evidence="5" id="KW-1185">Reference proteome</keyword>
<dbReference type="GO" id="GO:0006310">
    <property type="term" value="P:DNA recombination"/>
    <property type="evidence" value="ECO:0007669"/>
    <property type="project" value="UniProtKB-KW"/>
</dbReference>
<accession>A0A9W8JL95</accession>
<feature type="compositionally biased region" description="Basic and acidic residues" evidence="3">
    <location>
        <begin position="121"/>
        <end position="133"/>
    </location>
</feature>